<feature type="compositionally biased region" description="Basic and acidic residues" evidence="6">
    <location>
        <begin position="2438"/>
        <end position="2461"/>
    </location>
</feature>
<feature type="compositionally biased region" description="Acidic residues" evidence="6">
    <location>
        <begin position="988"/>
        <end position="998"/>
    </location>
</feature>
<comment type="caution">
    <text evidence="9">The sequence shown here is derived from an EMBL/GenBank/DDBJ whole genome shotgun (WGS) entry which is preliminary data.</text>
</comment>
<feature type="compositionally biased region" description="Basic and acidic residues" evidence="6">
    <location>
        <begin position="999"/>
        <end position="1012"/>
    </location>
</feature>
<feature type="region of interest" description="Disordered" evidence="6">
    <location>
        <begin position="957"/>
        <end position="1036"/>
    </location>
</feature>
<feature type="compositionally biased region" description="Low complexity" evidence="6">
    <location>
        <begin position="2398"/>
        <end position="2421"/>
    </location>
</feature>
<feature type="compositionally biased region" description="Basic and acidic residues" evidence="6">
    <location>
        <begin position="2093"/>
        <end position="2126"/>
    </location>
</feature>
<feature type="region of interest" description="Disordered" evidence="6">
    <location>
        <begin position="2768"/>
        <end position="2796"/>
    </location>
</feature>
<keyword evidence="5" id="KW-0539">Nucleus</keyword>
<feature type="compositionally biased region" description="Polar residues" evidence="6">
    <location>
        <begin position="168"/>
        <end position="197"/>
    </location>
</feature>
<dbReference type="Pfam" id="PF00847">
    <property type="entry name" value="AP2"/>
    <property type="match status" value="1"/>
</dbReference>
<feature type="compositionally biased region" description="Gly residues" evidence="6">
    <location>
        <begin position="2428"/>
        <end position="2437"/>
    </location>
</feature>
<organism evidence="9 10">
    <name type="scientific">Plasmodium vivax (strain Salvador I)</name>
    <dbReference type="NCBI Taxonomy" id="126793"/>
    <lineage>
        <taxon>Eukaryota</taxon>
        <taxon>Sar</taxon>
        <taxon>Alveolata</taxon>
        <taxon>Apicomplexa</taxon>
        <taxon>Aconoidasida</taxon>
        <taxon>Haemosporida</taxon>
        <taxon>Plasmodiidae</taxon>
        <taxon>Plasmodium</taxon>
        <taxon>Plasmodium (Plasmodium)</taxon>
    </lineage>
</organism>
<feature type="region of interest" description="Disordered" evidence="6">
    <location>
        <begin position="168"/>
        <end position="217"/>
    </location>
</feature>
<accession>A5K866</accession>
<protein>
    <recommendedName>
        <fullName evidence="8">AP2/ERF domain-containing protein</fullName>
    </recommendedName>
</protein>
<dbReference type="GO" id="GO:0005634">
    <property type="term" value="C:nucleus"/>
    <property type="evidence" value="ECO:0007669"/>
    <property type="project" value="UniProtKB-SubCell"/>
</dbReference>
<dbReference type="RefSeq" id="XP_001614207.1">
    <property type="nucleotide sequence ID" value="XM_001614157.1"/>
</dbReference>
<proteinExistence type="predicted"/>
<feature type="compositionally biased region" description="Polar residues" evidence="6">
    <location>
        <begin position="2657"/>
        <end position="2668"/>
    </location>
</feature>
<feature type="compositionally biased region" description="Basic and acidic residues" evidence="6">
    <location>
        <begin position="2782"/>
        <end position="2791"/>
    </location>
</feature>
<feature type="compositionally biased region" description="Basic and acidic residues" evidence="6">
    <location>
        <begin position="2481"/>
        <end position="2493"/>
    </location>
</feature>
<feature type="region of interest" description="Disordered" evidence="6">
    <location>
        <begin position="2268"/>
        <end position="2296"/>
    </location>
</feature>
<evidence type="ECO:0000259" key="8">
    <source>
        <dbReference type="Pfam" id="PF00847"/>
    </source>
</evidence>
<dbReference type="InParanoid" id="A5K866"/>
<feature type="compositionally biased region" description="Basic and acidic residues" evidence="6">
    <location>
        <begin position="974"/>
        <end position="987"/>
    </location>
</feature>
<gene>
    <name evidence="9" type="ORF">PVX_083040</name>
</gene>
<feature type="compositionally biased region" description="Low complexity" evidence="6">
    <location>
        <begin position="899"/>
        <end position="914"/>
    </location>
</feature>
<feature type="region of interest" description="Disordered" evidence="6">
    <location>
        <begin position="3215"/>
        <end position="3249"/>
    </location>
</feature>
<keyword evidence="4" id="KW-0804">Transcription</keyword>
<dbReference type="EMBL" id="AAKM01000009">
    <property type="protein sequence ID" value="EDL44480.1"/>
    <property type="molecule type" value="Genomic_DNA"/>
</dbReference>
<dbReference type="GO" id="GO:0003700">
    <property type="term" value="F:DNA-binding transcription factor activity"/>
    <property type="evidence" value="ECO:0007669"/>
    <property type="project" value="InterPro"/>
</dbReference>
<dbReference type="InterPro" id="IPR001471">
    <property type="entry name" value="AP2/ERF_dom"/>
</dbReference>
<evidence type="ECO:0000256" key="2">
    <source>
        <dbReference type="ARBA" id="ARBA00023015"/>
    </source>
</evidence>
<feature type="transmembrane region" description="Helical" evidence="7">
    <location>
        <begin position="3029"/>
        <end position="3046"/>
    </location>
</feature>
<feature type="compositionally biased region" description="Low complexity" evidence="6">
    <location>
        <begin position="3322"/>
        <end position="3338"/>
    </location>
</feature>
<feature type="region of interest" description="Disordered" evidence="6">
    <location>
        <begin position="2657"/>
        <end position="2680"/>
    </location>
</feature>
<feature type="compositionally biased region" description="Basic and acidic residues" evidence="6">
    <location>
        <begin position="3406"/>
        <end position="3431"/>
    </location>
</feature>
<reference evidence="9 10" key="1">
    <citation type="journal article" date="2008" name="Nature">
        <title>Comparative genomics of the neglected human malaria parasite Plasmodium vivax.</title>
        <authorList>
            <person name="Carlton J.M."/>
            <person name="Adams J.H."/>
            <person name="Silva J.C."/>
            <person name="Bidwell S.L."/>
            <person name="Lorenzi H."/>
            <person name="Caler E."/>
            <person name="Crabtree J."/>
            <person name="Angiuoli S.V."/>
            <person name="Merino E.F."/>
            <person name="Amedeo P."/>
            <person name="Cheng Q."/>
            <person name="Coulson R.M."/>
            <person name="Crabb B.S."/>
            <person name="Del Portillo H.A."/>
            <person name="Essien K."/>
            <person name="Feldblyum T.V."/>
            <person name="Fernandez-Becerra C."/>
            <person name="Gilson P.R."/>
            <person name="Gueye A.H."/>
            <person name="Guo X."/>
            <person name="Kang'a S."/>
            <person name="Kooij T.W."/>
            <person name="Korsinczky M."/>
            <person name="Meyer E.V."/>
            <person name="Nene V."/>
            <person name="Paulsen I."/>
            <person name="White O."/>
            <person name="Ralph S.A."/>
            <person name="Ren Q."/>
            <person name="Sargeant T.J."/>
            <person name="Salzberg S.L."/>
            <person name="Stoeckert C.J."/>
            <person name="Sullivan S.A."/>
            <person name="Yamamoto M.M."/>
            <person name="Hoffman S.L."/>
            <person name="Wortman J.R."/>
            <person name="Gardner M.J."/>
            <person name="Galinski M.R."/>
            <person name="Barnwell J.W."/>
            <person name="Fraser-Liggett C.M."/>
        </authorList>
    </citation>
    <scope>NUCLEOTIDE SEQUENCE [LARGE SCALE GENOMIC DNA]</scope>
    <source>
        <strain evidence="9 10">Salvador I</strain>
    </source>
</reference>
<feature type="compositionally biased region" description="Polar residues" evidence="6">
    <location>
        <begin position="1013"/>
        <end position="1025"/>
    </location>
</feature>
<evidence type="ECO:0000256" key="5">
    <source>
        <dbReference type="ARBA" id="ARBA00023242"/>
    </source>
</evidence>
<dbReference type="Gene3D" id="1.20.5.2050">
    <property type="match status" value="3"/>
</dbReference>
<feature type="region of interest" description="Disordered" evidence="6">
    <location>
        <begin position="3292"/>
        <end position="3431"/>
    </location>
</feature>
<feature type="region of interest" description="Disordered" evidence="6">
    <location>
        <begin position="1323"/>
        <end position="1357"/>
    </location>
</feature>
<feature type="compositionally biased region" description="Gly residues" evidence="6">
    <location>
        <begin position="2172"/>
        <end position="2182"/>
    </location>
</feature>
<feature type="region of interest" description="Disordered" evidence="6">
    <location>
        <begin position="3628"/>
        <end position="3654"/>
    </location>
</feature>
<feature type="region of interest" description="Disordered" evidence="6">
    <location>
        <begin position="1921"/>
        <end position="1953"/>
    </location>
</feature>
<evidence type="ECO:0000256" key="3">
    <source>
        <dbReference type="ARBA" id="ARBA00023125"/>
    </source>
</evidence>
<feature type="transmembrane region" description="Helical" evidence="7">
    <location>
        <begin position="2819"/>
        <end position="2839"/>
    </location>
</feature>
<evidence type="ECO:0000313" key="9">
    <source>
        <dbReference type="EMBL" id="EDL44480.1"/>
    </source>
</evidence>
<keyword evidence="3" id="KW-0238">DNA-binding</keyword>
<dbReference type="GO" id="GO:0003677">
    <property type="term" value="F:DNA binding"/>
    <property type="evidence" value="ECO:0007669"/>
    <property type="project" value="UniProtKB-KW"/>
</dbReference>
<keyword evidence="7" id="KW-1133">Transmembrane helix</keyword>
<feature type="region of interest" description="Disordered" evidence="6">
    <location>
        <begin position="31"/>
        <end position="52"/>
    </location>
</feature>
<dbReference type="FunCoup" id="A5K866">
    <property type="interactions" value="759"/>
</dbReference>
<dbReference type="GeneID" id="5473492"/>
<feature type="region of interest" description="Disordered" evidence="6">
    <location>
        <begin position="2090"/>
        <end position="2219"/>
    </location>
</feature>
<feature type="region of interest" description="Disordered" evidence="6">
    <location>
        <begin position="2366"/>
        <end position="2493"/>
    </location>
</feature>
<evidence type="ECO:0000256" key="1">
    <source>
        <dbReference type="ARBA" id="ARBA00004123"/>
    </source>
</evidence>
<comment type="subcellular location">
    <subcellularLocation>
        <location evidence="1">Nucleus</location>
    </subcellularLocation>
</comment>
<feature type="compositionally biased region" description="Basic and acidic residues" evidence="6">
    <location>
        <begin position="31"/>
        <end position="45"/>
    </location>
</feature>
<keyword evidence="7" id="KW-0472">Membrane</keyword>
<feature type="domain" description="AP2/ERF" evidence="8">
    <location>
        <begin position="3577"/>
        <end position="3626"/>
    </location>
</feature>
<evidence type="ECO:0000256" key="4">
    <source>
        <dbReference type="ARBA" id="ARBA00023163"/>
    </source>
</evidence>
<keyword evidence="10" id="KW-1185">Reference proteome</keyword>
<evidence type="ECO:0000256" key="7">
    <source>
        <dbReference type="SAM" id="Phobius"/>
    </source>
</evidence>
<sequence length="3654" mass="405770">MSHPGVANRAGLNPNGGNFYTAMYSGGIPPKEESQKGYVGEDKNWSSKGGGPLTPIGKNLNGVIFYQNEIPIDRMKSATPGGAFTPNGSEQYGEADNLMIHQSCINHVQQDGLVGDKDEEICTLLPGDNNRCDRLTSMLGNVPEGYIQNVPINYQVGWTCSNEWGGSQTQGVAPSGNNPNARRNGISHLNSSTTPLPNNRCAGPNYPFDKSGGDNHGDLPSDVHLNNHPTSSLVYHPDGYPIGSKTNSIYLNRDVLKLPVSEDAHVIPQKGYPTSSGNYHVSGEETNQMDPPNCTKAMFTYQWSNEELLSKQANMPSYRIRRKGDNTHEGESYEMRSSEYEPIGQPHLQQGQPNFASSKGYVYPSGFQAQTQLNPSGAPLINTCGSFPVGSAIREDDSVTAHVGSSRDGQSLNRRQGTVPFEEQLADYAGAQVDSTESTMHNPLTLPLNRDVHANNSTAVASDNLVGNSYAPFVDNQMQNCQPLGEGKFFPINGNYCVSSLGGAYPFDGNQMGDTTGFMKLYNNGNTYGEDTEVSAWPTLGSYPPKEVLNSATSNAKESHSSLIGSSGDGGASPHLCSFPHMCNSPGESNFTGVSNFPGACDLPQRGLSSSSRQLSLLDEPNGVSNEQEEALQRQRMYDLYVQSLLSEAGGLVNPGGVIAPGGVATPKTHPGEKNDQLILFNLKNMRNKIAKKAPQKASNYLSYLDHYIASLRLLYKKLLSNRKLIFILAKEVFAPQKKRDKKAYADDKASPFETKHSYVQELLAALLPQPPVFPPFEIWICMGKKNASQLHKLHLTIYIIYQKIICNISNILLKINKDMVSYASKNKLSKRSGTDSLNDYVNDHGEGVKRADCPVLSATRGEAPVGGLPSGECVAKRGVHDREVASAVEDAVEAVDGVDAGESVDAVAPVDSVDAADEPNPHRGDIPRRCLFRIDQKLAIMMASIDNISKMMNLAKGEGSNGSSGPSVDPPDEEGKSIDETPKEVGDVGEDGDNTQQDDERGLEKEGEMVKHTQNASEGISPSGCQPRPISISPKDGQIVAYDEPTCNDGRPLFEKMAKFKLDYSNSMGKESPVKLLNELKYELRNVYNEIRALKRHDSYCLSRRDSGEAGGSLELVNPNDDHGDDYAVPSYRSAVSNVKVKAADETCLLNDLLYNRSESPNPLVNAHTEDYHPCASKKKGKKINQRQQTDLLNSLINSNICSNEQVNNDVVYDLKYTDDIFKKLLFLCQNFYTNLSEYKEYALGSLHENEVDLTNLGELHNFRYLNSQAFFANRPLLPSGELPPEEDFPAGKYQLEEGAPPLCSENGDVGLHTIEQVNGLPVEAEDHPSNVPPVVGSSGGDDGEETHLSDDQVGSTNCANGATNAHGANCTHLRGVFPYDAPESSTPYSQHYFRGRIPPWVELPMEKKEDKEGAHQVDAFFAKFYGQEELTEAYGETPRSAILQMGQMDNYLAAACTGGSEGVRYSPFFLKAANGDYARGEVGLGNGPSETLLISTQNGPHHSYPIQHRGDAYGAIRNALLIDTPHANSEESYVNNSYVQNDVETAKNCNYLLSNVQNVYYPTGENLPLTFESTEGLVRSDCRKCEASVPHPYAANTNGNMRSDDAFLGFSTPMMRCLNADGGYSGGEVMGNRLHMPHAPYHKTYHKTYHKNQPLGMFNCGGANGFAATDADSPNHIAMNRNVAYYTDGSALPGMFNSQGVQNILQKGSYKDEMRSDQFASNVGTNHIMRASDAGMTNQFSYNNEQTMNVRRADDMPHCTSNYRSAGERNTFNDALYEGENFTEKIYTQNGNYFNNNELRDTTEDVSDNEMNSGGGNDNLGDDENTVDEGSSCYVKNGLTTNDAADHLKLPSNVAKGVSGVKSESWNGEEMGKCLLKGGEVEKYLLKGEQMETCPLTGEQMKKCPLTGEQMETCPLTGEELMRHDGPPEGDPPPESPNDCPNMTIERKDPNQMNNANKRKLKKMLEVTDKLIGKKYRGISYDPTRNGWSTFVYKDGVRRKKFFSSYKYGNLLAKKKSIEWRLKNLNPDSNAYVFSLKAKEEFNAILDDGYADIKSINCDGRGGRNNGDRANNRDILYVNAFINLFSSSAGVEKDEPGEPNERKETKEPDEQNERKEPDETKETNEASEPLCQMDKSSHEKHAEACTTKGAQGGSGPGSSELGEANDKVGGAHGGDIGGNNVGSDDAHLTDRSYPCDNRTPSNVGREPPCASEDKEEGIKRNCQGNDSMVECTHLSSHSIDQADGCLPPNGDLLVYKNYCSRLLNGEEAPRSEPGGRKEGSGQNTNVGNLNDAAEEEVKRARGDIPDQTAPRQIVNGPNGELTIFPHSNDVPPLHCAVLPGEGLDPRLPSGDNFVVTRCGNRKKRKRHIIKSEGKNPFGEGGPDVTGTGDPFSSAYSARDAAAGGCSDSGSGSSELCGSDTRSCDGRSGGLSGGRIGDQRDGQQGDQRGDGNEEQSKRWMDSTPIHSVEGSHPSLGEEESTCRNHTAREDDSKEALQYAKEGTAKNEHLKQFNCGSGGNNQGSGDTVYNNAGFYPDGNCLTSGQPLLNGVAPTSEVSIVRTFYPGGCESIPQEQLTDGVVNRAKDLHMGREEENNLRYGDVTRLDELSHEMERQVGFLSEEAEGRSPNGVQQWDANNAQQWAANESQQCTANESQQCTANGSEQWTPNRVAEAGTSPRERDLLLENKHTSDKDKNCFLYKDTLLRYMNECTCTGEEERSVFLQFLRLTPEWVLLELDELEEVYHAYFRNKIESFYKAYLVKIGSQSNRSSQSSQSGQSSSHLREVPEEGSCRSASGFPTKRSEYIRELQLIFDKKLSTLWTCMIFPIDFLYILNYRIFRILKSMSKKKVRSSKREEDKEFQCVLKGVSFIKYKSAWCFTYADLDGRKKEKVFPINHYGFKEAKMLSILYRRSFVLHLTKMYTFVKNVLLKSNAQSGGTIKRLINPKSINHFIDYYKKYEEFLVCYGKIVYFNESKNVFLTTGKKRDPLNYLPFEIRRKISGEMDPLNLITATRNYFSKKSQLVKFPKGVVYLSGYFLWVLLFLNHNNKEVVISFSARKYSFETAKDRCFQCYYCLLHTYKFRPINMSGVVDLILETDLESKNYNLLDYEGEEMMPLDCLFHFFAPSNYVLQNGVIYKRLLHNQPHLEGHLRGEKYDSLFPSEYVSLDDFQTYQIEEDYFVEASEGGGPRSGCMESDGGVDTQGNLLNEAGVATQEQYSPRQHQPDRHPCHPVEHSEGGECQTKKHRRSSDDLLLYQEMEQTKKDIPLYFTDDENGKSMRLQRRDSCRGRSFKRGNCTNLGGPPEEGDVAPWEEHHLHSDSDGSCGSCGSCGSSGSSGADEEAARERGWEKKKKTHGVRHPSRQQNEDFTMCRSEREGMPSWGDHPTVDAANRRGDHPTVDVANQRGDHPTVDAANRRGDHPTVDAANRREPNGQVSWDTIDRRNGEESTHENEKDNFINNAENYQNVWNKNIFHFFDNNMQDDYLKRNYDALFNKKEEKNVVFKKISEKEEHVGVFIMLNCQWLSDSFVHNINQIETKYADIYSFKNYVNTREEVLNWKYEKNFIKDCADIAKKCPRIVGVHYDTHAHAWVANRTSNGKRRDKKFLVKTFGFLQARKMAIAHREKWQQQQREKNINETGDSRVDTCQMEESEQ</sequence>
<dbReference type="Proteomes" id="UP000008333">
    <property type="component" value="Unassembled WGS sequence"/>
</dbReference>
<dbReference type="STRING" id="126793.A5K866"/>
<feature type="compositionally biased region" description="Low complexity" evidence="6">
    <location>
        <begin position="2768"/>
        <end position="2781"/>
    </location>
</feature>
<feature type="region of interest" description="Disordered" evidence="6">
    <location>
        <begin position="1806"/>
        <end position="1833"/>
    </location>
</feature>
<keyword evidence="2" id="KW-0805">Transcription regulation</keyword>
<evidence type="ECO:0000256" key="6">
    <source>
        <dbReference type="SAM" id="MobiDB-lite"/>
    </source>
</evidence>
<feature type="compositionally biased region" description="Basic and acidic residues" evidence="6">
    <location>
        <begin position="3312"/>
        <end position="3321"/>
    </location>
</feature>
<dbReference type="KEGG" id="pvx:PVX_083040"/>
<name>A5K866_PLAVS</name>
<feature type="region of interest" description="Disordered" evidence="6">
    <location>
        <begin position="899"/>
        <end position="926"/>
    </location>
</feature>
<feature type="compositionally biased region" description="Basic and acidic residues" evidence="6">
    <location>
        <begin position="3223"/>
        <end position="3238"/>
    </location>
</feature>
<feature type="compositionally biased region" description="Basic residues" evidence="6">
    <location>
        <begin position="3350"/>
        <end position="3362"/>
    </location>
</feature>
<feature type="compositionally biased region" description="Basic and acidic residues" evidence="6">
    <location>
        <begin position="3628"/>
        <end position="3644"/>
    </location>
</feature>
<evidence type="ECO:0000313" key="10">
    <source>
        <dbReference type="Proteomes" id="UP000008333"/>
    </source>
</evidence>
<keyword evidence="7" id="KW-0812">Transmembrane</keyword>
<feature type="compositionally biased region" description="Basic and acidic residues" evidence="6">
    <location>
        <begin position="2269"/>
        <end position="2281"/>
    </location>
</feature>